<proteinExistence type="predicted"/>
<keyword evidence="3" id="KW-1185">Reference proteome</keyword>
<name>A0ABV4J6G9_9ACTN</name>
<sequence>MGKKLPDELVEVLDLVGVQWPNIDEDEVRDTAKDYRNLAEDIRDVVAEGDKSLFAHGRRPKQGQDGRRTGPQETENC</sequence>
<evidence type="ECO:0000256" key="1">
    <source>
        <dbReference type="SAM" id="MobiDB-lite"/>
    </source>
</evidence>
<organism evidence="2 3">
    <name type="scientific">Streptomyces pimonensis</name>
    <dbReference type="NCBI Taxonomy" id="2860288"/>
    <lineage>
        <taxon>Bacteria</taxon>
        <taxon>Bacillati</taxon>
        <taxon>Actinomycetota</taxon>
        <taxon>Actinomycetes</taxon>
        <taxon>Kitasatosporales</taxon>
        <taxon>Streptomycetaceae</taxon>
        <taxon>Streptomyces</taxon>
    </lineage>
</organism>
<feature type="region of interest" description="Disordered" evidence="1">
    <location>
        <begin position="50"/>
        <end position="77"/>
    </location>
</feature>
<dbReference type="EMBL" id="JAHWZY010000028">
    <property type="protein sequence ID" value="MEZ3181602.1"/>
    <property type="molecule type" value="Genomic_DNA"/>
</dbReference>
<dbReference type="Proteomes" id="UP001567537">
    <property type="component" value="Unassembled WGS sequence"/>
</dbReference>
<gene>
    <name evidence="2" type="ORF">KYY02_23800</name>
</gene>
<dbReference type="RefSeq" id="WP_371241318.1">
    <property type="nucleotide sequence ID" value="NZ_JAHWZY010000028.1"/>
</dbReference>
<evidence type="ECO:0000313" key="3">
    <source>
        <dbReference type="Proteomes" id="UP001567537"/>
    </source>
</evidence>
<protein>
    <submittedName>
        <fullName evidence="2">Uncharacterized protein</fullName>
    </submittedName>
</protein>
<comment type="caution">
    <text evidence="2">The sequence shown here is derived from an EMBL/GenBank/DDBJ whole genome shotgun (WGS) entry which is preliminary data.</text>
</comment>
<reference evidence="2 3" key="1">
    <citation type="journal article" date="2021" name="Res Sq">
        <title>Streptomyces Pimoensis sp. nov., Isolated From the Taklimakan Desert in Xinjiang, China.</title>
        <authorList>
            <person name="Zhang P."/>
            <person name="Luo X."/>
            <person name="Luo X."/>
            <person name="Liu Z."/>
            <person name="Xia Z."/>
            <person name="Wan C."/>
            <person name="zhang L."/>
        </authorList>
    </citation>
    <scope>NUCLEOTIDE SEQUENCE [LARGE SCALE GENOMIC DNA]</scope>
    <source>
        <strain evidence="2 3">TRM75549</strain>
    </source>
</reference>
<evidence type="ECO:0000313" key="2">
    <source>
        <dbReference type="EMBL" id="MEZ3181602.1"/>
    </source>
</evidence>
<accession>A0ABV4J6G9</accession>